<gene>
    <name evidence="1" type="ORF">KHM83_19110</name>
</gene>
<evidence type="ECO:0000313" key="1">
    <source>
        <dbReference type="EMBL" id="MBS7528780.1"/>
    </source>
</evidence>
<keyword evidence="2" id="KW-1185">Reference proteome</keyword>
<protein>
    <submittedName>
        <fullName evidence="1">Uncharacterized protein</fullName>
    </submittedName>
</protein>
<accession>A0ABS5PUD0</accession>
<dbReference type="EMBL" id="JAHBCL010000060">
    <property type="protein sequence ID" value="MBS7528780.1"/>
    <property type="molecule type" value="Genomic_DNA"/>
</dbReference>
<reference evidence="1 2" key="1">
    <citation type="submission" date="2021-05" db="EMBL/GenBank/DDBJ databases">
        <title>Fusibacter ferrireducens sp. nov., an anaerobic, sulfur- and Fe-reducing bacterium isolated from the mangrove sediment.</title>
        <authorList>
            <person name="Qiu D."/>
        </authorList>
    </citation>
    <scope>NUCLEOTIDE SEQUENCE [LARGE SCALE GENOMIC DNA]</scope>
    <source>
        <strain evidence="1 2">DSM 12116</strain>
    </source>
</reference>
<dbReference type="Proteomes" id="UP000746471">
    <property type="component" value="Unassembled WGS sequence"/>
</dbReference>
<dbReference type="RefSeq" id="WP_213238635.1">
    <property type="nucleotide sequence ID" value="NZ_JAHBCL010000060.1"/>
</dbReference>
<organism evidence="1 2">
    <name type="scientific">Fusibacter paucivorans</name>
    <dbReference type="NCBI Taxonomy" id="76009"/>
    <lineage>
        <taxon>Bacteria</taxon>
        <taxon>Bacillati</taxon>
        <taxon>Bacillota</taxon>
        <taxon>Clostridia</taxon>
        <taxon>Eubacteriales</taxon>
        <taxon>Eubacteriales Family XII. Incertae Sedis</taxon>
        <taxon>Fusibacter</taxon>
    </lineage>
</organism>
<proteinExistence type="predicted"/>
<name>A0ABS5PUD0_9FIRM</name>
<sequence length="161" mass="18233">MNLILENTNQVEHFTYLNDVFVGLGNRQTDYNWLITNFECNHYPVETLKANAVLLSGEALNEIIETHRIQFIWGTISGFPKSLPIEAIDRSILPLADGNENLWTGDAEVQHPQAHIEIICWDSSCTLLITKDSTLSALYQQYYSDAISLKARNLSITAQTF</sequence>
<comment type="caution">
    <text evidence="1">The sequence shown here is derived from an EMBL/GenBank/DDBJ whole genome shotgun (WGS) entry which is preliminary data.</text>
</comment>
<evidence type="ECO:0000313" key="2">
    <source>
        <dbReference type="Proteomes" id="UP000746471"/>
    </source>
</evidence>